<protein>
    <recommendedName>
        <fullName evidence="5">HdeD family acid-resistance protein</fullName>
    </recommendedName>
</protein>
<evidence type="ECO:0008006" key="5">
    <source>
        <dbReference type="Google" id="ProtNLM"/>
    </source>
</evidence>
<keyword evidence="2" id="KW-0812">Transmembrane</keyword>
<keyword evidence="2" id="KW-1133">Transmembrane helix</keyword>
<feature type="compositionally biased region" description="Gly residues" evidence="1">
    <location>
        <begin position="19"/>
        <end position="29"/>
    </location>
</feature>
<evidence type="ECO:0000313" key="3">
    <source>
        <dbReference type="EMBL" id="OXN00113.1"/>
    </source>
</evidence>
<evidence type="ECO:0000256" key="1">
    <source>
        <dbReference type="SAM" id="MobiDB-lite"/>
    </source>
</evidence>
<comment type="caution">
    <text evidence="3">The sequence shown here is derived from an EMBL/GenBank/DDBJ whole genome shotgun (WGS) entry which is preliminary data.</text>
</comment>
<sequence>MTNSHGYPNDPNRPNFNGTPGGGPSGSGAGPDPRGEGPFTSDSIYQPVDPFRLIVEDLPRRATNIIRSIYGVVGAVAILAGLALLIMPGKTMRVVAVVLGIYFIVSGAMRAIGALVEPFLPGGWRVLDLLLGTLLVIGGVVIMKDTAFSSEALALVVTITVGIGWIIEGILTLAESWALPRSGWAIAAAILSILAGVIVLVSPVQSTVWLVMFAACALIVLGVVSCVRSFTFGRSK</sequence>
<dbReference type="Pfam" id="PF03729">
    <property type="entry name" value="DUF308"/>
    <property type="match status" value="2"/>
</dbReference>
<keyword evidence="2" id="KW-0472">Membrane</keyword>
<dbReference type="EMBL" id="NEWD01000021">
    <property type="protein sequence ID" value="OXN00113.1"/>
    <property type="molecule type" value="Genomic_DNA"/>
</dbReference>
<dbReference type="OrthoDB" id="3238356at2"/>
<feature type="transmembrane region" description="Helical" evidence="2">
    <location>
        <begin position="208"/>
        <end position="230"/>
    </location>
</feature>
<feature type="region of interest" description="Disordered" evidence="1">
    <location>
        <begin position="1"/>
        <end position="44"/>
    </location>
</feature>
<dbReference type="InterPro" id="IPR005325">
    <property type="entry name" value="DUF308_memb"/>
</dbReference>
<feature type="transmembrane region" description="Helical" evidence="2">
    <location>
        <begin position="152"/>
        <end position="171"/>
    </location>
</feature>
<gene>
    <name evidence="3" type="ORF">Tam10B_1587</name>
</gene>
<evidence type="ECO:0000256" key="2">
    <source>
        <dbReference type="SAM" id="Phobius"/>
    </source>
</evidence>
<accession>A0A229VWX9</accession>
<proteinExistence type="predicted"/>
<name>A0A229VWX9_9BIFI</name>
<evidence type="ECO:0000313" key="4">
    <source>
        <dbReference type="Proteomes" id="UP000215433"/>
    </source>
</evidence>
<reference evidence="3 4" key="1">
    <citation type="submission" date="2017-05" db="EMBL/GenBank/DDBJ databases">
        <title>Bifidobacterium vansinderenii sp. nov.</title>
        <authorList>
            <person name="Lugli G.A."/>
            <person name="Duranti S."/>
            <person name="Mangifesta M."/>
        </authorList>
    </citation>
    <scope>NUCLEOTIDE SEQUENCE [LARGE SCALE GENOMIC DNA]</scope>
    <source>
        <strain evidence="3 4">Tam10B</strain>
    </source>
</reference>
<dbReference type="RefSeq" id="WP_093960730.1">
    <property type="nucleotide sequence ID" value="NZ_NEWD01000021.1"/>
</dbReference>
<feature type="transmembrane region" description="Helical" evidence="2">
    <location>
        <begin position="122"/>
        <end position="143"/>
    </location>
</feature>
<feature type="transmembrane region" description="Helical" evidence="2">
    <location>
        <begin position="183"/>
        <end position="201"/>
    </location>
</feature>
<feature type="transmembrane region" description="Helical" evidence="2">
    <location>
        <begin position="94"/>
        <end position="116"/>
    </location>
</feature>
<dbReference type="Proteomes" id="UP000215433">
    <property type="component" value="Unassembled WGS sequence"/>
</dbReference>
<feature type="transmembrane region" description="Helical" evidence="2">
    <location>
        <begin position="65"/>
        <end position="87"/>
    </location>
</feature>
<dbReference type="AlphaFoldDB" id="A0A229VWX9"/>
<organism evidence="3 4">
    <name type="scientific">Bifidobacterium vansinderenii</name>
    <dbReference type="NCBI Taxonomy" id="1984871"/>
    <lineage>
        <taxon>Bacteria</taxon>
        <taxon>Bacillati</taxon>
        <taxon>Actinomycetota</taxon>
        <taxon>Actinomycetes</taxon>
        <taxon>Bifidobacteriales</taxon>
        <taxon>Bifidobacteriaceae</taxon>
        <taxon>Bifidobacterium</taxon>
    </lineage>
</organism>
<keyword evidence="4" id="KW-1185">Reference proteome</keyword>